<organism evidence="2 3">
    <name type="scientific">Terrimonas ginsenosidimutans</name>
    <dbReference type="NCBI Taxonomy" id="2908004"/>
    <lineage>
        <taxon>Bacteria</taxon>
        <taxon>Pseudomonadati</taxon>
        <taxon>Bacteroidota</taxon>
        <taxon>Chitinophagia</taxon>
        <taxon>Chitinophagales</taxon>
        <taxon>Chitinophagaceae</taxon>
        <taxon>Terrimonas</taxon>
    </lineage>
</organism>
<proteinExistence type="predicted"/>
<accession>A0ABS9KK92</accession>
<sequence length="606" mass="66797">MKPYPCARFERLSLFALLSVALFFVACKKDPADPDGGGGNQEPPAYTPIPQAHPLSTRLVVHPVHISQAADPYNVMYSGQYIPYVSDYGSFGMPAAASVDQYRTLIKVSNPTRSAGYDAVKVFTTLEGLKNYVTVKVDPLVSAGSGYYNSATTLPLPGNGQLVLPAKAFSTPRNAGTYSINTSYSSPFLAEYALKLPCYPMADVEKKRWYLNAYGLYNIIPKANNIDDYTVFFNADAAIILRAPIPAGVQQRPDSIPVWNLNELSAWQQNGYARRNGDFYEKRITKKGYWYFAVPTDGVYVTLRLRSSADNGVANIRYVVKSEGAEIAEGRTNSAGDALVFVPVNRQLTFDCIGDRYDMRVKDYPLGSFTAAGEKTIALTDRPDFLTLNGTVLDCNGAPLASGYIGLRNPMVFNDEFMFPVVKGKFSSLLSYNSNNALITATIYDAAFNLVNTQFVPVSFPLHARREYIYHPQLYTCANPAQLYCNYRDGSTLRELKSDLNGAGSTLTVASLGNIGYRLTLKDENGKGFSMEYWSAEGIAGYIYPQSLEVDGVSRAIDYTNISAGVYFSRDDKQVGGIREGVFFIDYRDASNVLHSVNGSFRVRIS</sequence>
<keyword evidence="1" id="KW-0732">Signal</keyword>
<evidence type="ECO:0000313" key="2">
    <source>
        <dbReference type="EMBL" id="MCG2612690.1"/>
    </source>
</evidence>
<comment type="caution">
    <text evidence="2">The sequence shown here is derived from an EMBL/GenBank/DDBJ whole genome shotgun (WGS) entry which is preliminary data.</text>
</comment>
<gene>
    <name evidence="2" type="ORF">LZZ85_00300</name>
</gene>
<protein>
    <recommendedName>
        <fullName evidence="4">PKD-like family protein</fullName>
    </recommendedName>
</protein>
<evidence type="ECO:0008006" key="4">
    <source>
        <dbReference type="Google" id="ProtNLM"/>
    </source>
</evidence>
<reference evidence="2" key="1">
    <citation type="submission" date="2022-01" db="EMBL/GenBank/DDBJ databases">
        <authorList>
            <person name="Jo J.-H."/>
            <person name="Im W.-T."/>
        </authorList>
    </citation>
    <scope>NUCLEOTIDE SEQUENCE</scope>
    <source>
        <strain evidence="2">NA20</strain>
    </source>
</reference>
<dbReference type="EMBL" id="JAKLTR010000001">
    <property type="protein sequence ID" value="MCG2612690.1"/>
    <property type="molecule type" value="Genomic_DNA"/>
</dbReference>
<name>A0ABS9KK92_9BACT</name>
<dbReference type="PROSITE" id="PS51257">
    <property type="entry name" value="PROKAR_LIPOPROTEIN"/>
    <property type="match status" value="1"/>
</dbReference>
<evidence type="ECO:0000313" key="3">
    <source>
        <dbReference type="Proteomes" id="UP001165367"/>
    </source>
</evidence>
<evidence type="ECO:0000256" key="1">
    <source>
        <dbReference type="SAM" id="SignalP"/>
    </source>
</evidence>
<keyword evidence="3" id="KW-1185">Reference proteome</keyword>
<dbReference type="RefSeq" id="WP_237867919.1">
    <property type="nucleotide sequence ID" value="NZ_JAKLTR010000001.1"/>
</dbReference>
<feature type="chain" id="PRO_5045445453" description="PKD-like family protein" evidence="1">
    <location>
        <begin position="29"/>
        <end position="606"/>
    </location>
</feature>
<dbReference type="Proteomes" id="UP001165367">
    <property type="component" value="Unassembled WGS sequence"/>
</dbReference>
<feature type="signal peptide" evidence="1">
    <location>
        <begin position="1"/>
        <end position="28"/>
    </location>
</feature>